<feature type="region of interest" description="Disordered" evidence="1">
    <location>
        <begin position="321"/>
        <end position="353"/>
    </location>
</feature>
<reference evidence="3" key="1">
    <citation type="submission" date="2021-02" db="EMBL/GenBank/DDBJ databases">
        <authorList>
            <person name="Dougan E. K."/>
            <person name="Rhodes N."/>
            <person name="Thang M."/>
            <person name="Chan C."/>
        </authorList>
    </citation>
    <scope>NUCLEOTIDE SEQUENCE</scope>
</reference>
<evidence type="ECO:0000313" key="4">
    <source>
        <dbReference type="Proteomes" id="UP000649617"/>
    </source>
</evidence>
<evidence type="ECO:0000256" key="2">
    <source>
        <dbReference type="SAM" id="Phobius"/>
    </source>
</evidence>
<gene>
    <name evidence="3" type="ORF">SPIL2461_LOCUS20409</name>
</gene>
<name>A0A812X452_SYMPI</name>
<feature type="transmembrane region" description="Helical" evidence="2">
    <location>
        <begin position="54"/>
        <end position="77"/>
    </location>
</feature>
<dbReference type="Proteomes" id="UP000649617">
    <property type="component" value="Unassembled WGS sequence"/>
</dbReference>
<dbReference type="AlphaFoldDB" id="A0A812X452"/>
<feature type="non-terminal residue" evidence="3">
    <location>
        <position position="1"/>
    </location>
</feature>
<protein>
    <submittedName>
        <fullName evidence="3">Uncharacterized protein</fullName>
    </submittedName>
</protein>
<keyword evidence="2" id="KW-1133">Transmembrane helix</keyword>
<feature type="transmembrane region" description="Helical" evidence="2">
    <location>
        <begin position="97"/>
        <end position="114"/>
    </location>
</feature>
<dbReference type="OrthoDB" id="417975at2759"/>
<keyword evidence="4" id="KW-1185">Reference proteome</keyword>
<keyword evidence="2" id="KW-0472">Membrane</keyword>
<keyword evidence="2" id="KW-0812">Transmembrane</keyword>
<evidence type="ECO:0000313" key="3">
    <source>
        <dbReference type="EMBL" id="CAE7717742.1"/>
    </source>
</evidence>
<accession>A0A812X452</accession>
<comment type="caution">
    <text evidence="3">The sequence shown here is derived from an EMBL/GenBank/DDBJ whole genome shotgun (WGS) entry which is preliminary data.</text>
</comment>
<dbReference type="EMBL" id="CAJNIZ010045352">
    <property type="protein sequence ID" value="CAE7717742.1"/>
    <property type="molecule type" value="Genomic_DNA"/>
</dbReference>
<sequence length="432" mass="48783">MSLGVHQIVQAINLFVLGLTLVETHCPSVSMAVTFTLQAVAFALCFMDITGPKLWQWAVVFIISSGCSVCTLISLIFAKLTAEHVPDITKPVPLAPIAFWFQVLYFQLILELARPTDEIMSLPRRFRAVLFLDVFGDASYDPTDAEYAAPPEPGRPGQRRRTAQERAFAACDNDATMAQAALRRWEALPQPHLSEEDRAALEQYRKEYTLSRKAMMAHLVELNRERGVPFSAEERDRLELKAWHELNDREKAEDVFAEYVIGPLQLSSGKAQIYYYDLETDECIYDRLGRRPLLTLDHVNGHVSSFVQAVRRLFSDAQLAEESEDGESSYTRGASPGRSADGLEPQGGRGRSLQKRMARSMTKLIGKTRLPDQVDNLPWKALQRLTQVLQCCWIFLGIAECCSNWFPETFGADVFRKSWDGETSEIKGDWHG</sequence>
<proteinExistence type="predicted"/>
<evidence type="ECO:0000256" key="1">
    <source>
        <dbReference type="SAM" id="MobiDB-lite"/>
    </source>
</evidence>
<organism evidence="3 4">
    <name type="scientific">Symbiodinium pilosum</name>
    <name type="common">Dinoflagellate</name>
    <dbReference type="NCBI Taxonomy" id="2952"/>
    <lineage>
        <taxon>Eukaryota</taxon>
        <taxon>Sar</taxon>
        <taxon>Alveolata</taxon>
        <taxon>Dinophyceae</taxon>
        <taxon>Suessiales</taxon>
        <taxon>Symbiodiniaceae</taxon>
        <taxon>Symbiodinium</taxon>
    </lineage>
</organism>